<name>A0ABS8IBQ0_9NOSO</name>
<keyword evidence="2" id="KW-0489">Methyltransferase</keyword>
<dbReference type="CDD" id="cd02440">
    <property type="entry name" value="AdoMet_MTases"/>
    <property type="match status" value="1"/>
</dbReference>
<dbReference type="Pfam" id="PF13649">
    <property type="entry name" value="Methyltransf_25"/>
    <property type="match status" value="1"/>
</dbReference>
<dbReference type="InterPro" id="IPR041698">
    <property type="entry name" value="Methyltransf_25"/>
</dbReference>
<dbReference type="InterPro" id="IPR029063">
    <property type="entry name" value="SAM-dependent_MTases_sf"/>
</dbReference>
<evidence type="ECO:0000259" key="1">
    <source>
        <dbReference type="Pfam" id="PF13649"/>
    </source>
</evidence>
<accession>A0ABS8IBQ0</accession>
<organism evidence="2 3">
    <name type="scientific">Nostoc favosum CHAB5714</name>
    <dbReference type="NCBI Taxonomy" id="2780399"/>
    <lineage>
        <taxon>Bacteria</taxon>
        <taxon>Bacillati</taxon>
        <taxon>Cyanobacteriota</taxon>
        <taxon>Cyanophyceae</taxon>
        <taxon>Nostocales</taxon>
        <taxon>Nostocaceae</taxon>
        <taxon>Nostoc</taxon>
        <taxon>Nostoc favosum</taxon>
    </lineage>
</organism>
<dbReference type="RefSeq" id="WP_229486611.1">
    <property type="nucleotide sequence ID" value="NZ_JAIVFQ010000034.1"/>
</dbReference>
<keyword evidence="3" id="KW-1185">Reference proteome</keyword>
<keyword evidence="2" id="KW-0808">Transferase</keyword>
<dbReference type="GO" id="GO:0008168">
    <property type="term" value="F:methyltransferase activity"/>
    <property type="evidence" value="ECO:0007669"/>
    <property type="project" value="UniProtKB-KW"/>
</dbReference>
<evidence type="ECO:0000313" key="3">
    <source>
        <dbReference type="Proteomes" id="UP001199525"/>
    </source>
</evidence>
<dbReference type="EMBL" id="JAIVFQ010000034">
    <property type="protein sequence ID" value="MCC5601599.1"/>
    <property type="molecule type" value="Genomic_DNA"/>
</dbReference>
<dbReference type="GO" id="GO:0032259">
    <property type="term" value="P:methylation"/>
    <property type="evidence" value="ECO:0007669"/>
    <property type="project" value="UniProtKB-KW"/>
</dbReference>
<sequence>MSLVNNDANHSPIASVYNLIPFYTEELVMPVLEQLMLKHLPKGAHILDIGCSNGQVLQQLQIRGYQTTGLDVCEELLRFARINSPESKFILSDIRKFQSPPIYDAVYSKNVFSFFLNLEELTTVFQNVMGAMRDNALFETFAYSSNECT</sequence>
<dbReference type="Proteomes" id="UP001199525">
    <property type="component" value="Unassembled WGS sequence"/>
</dbReference>
<feature type="domain" description="Methyltransferase" evidence="1">
    <location>
        <begin position="46"/>
        <end position="133"/>
    </location>
</feature>
<proteinExistence type="predicted"/>
<dbReference type="Gene3D" id="3.40.50.150">
    <property type="entry name" value="Vaccinia Virus protein VP39"/>
    <property type="match status" value="1"/>
</dbReference>
<dbReference type="SUPFAM" id="SSF53335">
    <property type="entry name" value="S-adenosyl-L-methionine-dependent methyltransferases"/>
    <property type="match status" value="1"/>
</dbReference>
<reference evidence="2 3" key="1">
    <citation type="journal article" date="2021" name="Microorganisms">
        <title>Genome Evolution of Filamentous Cyanobacterium Nostoc Species: From Facultative Symbiosis to Free Living.</title>
        <authorList>
            <person name="Huo D."/>
            <person name="Li H."/>
            <person name="Cai F."/>
            <person name="Guo X."/>
            <person name="Qiao Z."/>
            <person name="Wang W."/>
            <person name="Yu G."/>
            <person name="Li R."/>
        </authorList>
    </citation>
    <scope>NUCLEOTIDE SEQUENCE [LARGE SCALE GENOMIC DNA]</scope>
    <source>
        <strain evidence="2 3">CHAB 5714</strain>
    </source>
</reference>
<gene>
    <name evidence="2" type="ORF">LC586_20930</name>
</gene>
<comment type="caution">
    <text evidence="2">The sequence shown here is derived from an EMBL/GenBank/DDBJ whole genome shotgun (WGS) entry which is preliminary data.</text>
</comment>
<evidence type="ECO:0000313" key="2">
    <source>
        <dbReference type="EMBL" id="MCC5601599.1"/>
    </source>
</evidence>
<protein>
    <submittedName>
        <fullName evidence="2">Class I SAM-dependent methyltransferase</fullName>
    </submittedName>
</protein>